<feature type="compositionally biased region" description="Pro residues" evidence="1">
    <location>
        <begin position="234"/>
        <end position="243"/>
    </location>
</feature>
<feature type="compositionally biased region" description="Low complexity" evidence="1">
    <location>
        <begin position="82"/>
        <end position="97"/>
    </location>
</feature>
<dbReference type="Proteomes" id="UP001642484">
    <property type="component" value="Unassembled WGS sequence"/>
</dbReference>
<feature type="compositionally biased region" description="Low complexity" evidence="1">
    <location>
        <begin position="790"/>
        <end position="805"/>
    </location>
</feature>
<accession>A0ABP0P7C6</accession>
<feature type="compositionally biased region" description="Basic and acidic residues" evidence="1">
    <location>
        <begin position="251"/>
        <end position="267"/>
    </location>
</feature>
<feature type="region of interest" description="Disordered" evidence="1">
    <location>
        <begin position="790"/>
        <end position="823"/>
    </location>
</feature>
<feature type="region of interest" description="Disordered" evidence="1">
    <location>
        <begin position="34"/>
        <end position="113"/>
    </location>
</feature>
<reference evidence="2 3" key="1">
    <citation type="submission" date="2024-02" db="EMBL/GenBank/DDBJ databases">
        <authorList>
            <person name="Chen Y."/>
            <person name="Shah S."/>
            <person name="Dougan E. K."/>
            <person name="Thang M."/>
            <person name="Chan C."/>
        </authorList>
    </citation>
    <scope>NUCLEOTIDE SEQUENCE [LARGE SCALE GENOMIC DNA]</scope>
</reference>
<keyword evidence="3" id="KW-1185">Reference proteome</keyword>
<gene>
    <name evidence="2" type="ORF">CCMP2556_LOCUS35395</name>
</gene>
<feature type="region of interest" description="Disordered" evidence="1">
    <location>
        <begin position="711"/>
        <end position="748"/>
    </location>
</feature>
<feature type="region of interest" description="Disordered" evidence="1">
    <location>
        <begin position="133"/>
        <end position="168"/>
    </location>
</feature>
<feature type="region of interest" description="Disordered" evidence="1">
    <location>
        <begin position="1"/>
        <end position="21"/>
    </location>
</feature>
<feature type="compositionally biased region" description="Acidic residues" evidence="1">
    <location>
        <begin position="47"/>
        <end position="57"/>
    </location>
</feature>
<feature type="compositionally biased region" description="Basic and acidic residues" evidence="1">
    <location>
        <begin position="58"/>
        <end position="68"/>
    </location>
</feature>
<dbReference type="EMBL" id="CAXAMN010022695">
    <property type="protein sequence ID" value="CAK9071967.1"/>
    <property type="molecule type" value="Genomic_DNA"/>
</dbReference>
<comment type="caution">
    <text evidence="2">The sequence shown here is derived from an EMBL/GenBank/DDBJ whole genome shotgun (WGS) entry which is preliminary data.</text>
</comment>
<evidence type="ECO:0000256" key="1">
    <source>
        <dbReference type="SAM" id="MobiDB-lite"/>
    </source>
</evidence>
<feature type="region of interest" description="Disordered" evidence="1">
    <location>
        <begin position="225"/>
        <end position="317"/>
    </location>
</feature>
<name>A0ABP0P7C6_9DINO</name>
<protein>
    <submittedName>
        <fullName evidence="2">Uncharacterized protein</fullName>
    </submittedName>
</protein>
<organism evidence="2 3">
    <name type="scientific">Durusdinium trenchii</name>
    <dbReference type="NCBI Taxonomy" id="1381693"/>
    <lineage>
        <taxon>Eukaryota</taxon>
        <taxon>Sar</taxon>
        <taxon>Alveolata</taxon>
        <taxon>Dinophyceae</taxon>
        <taxon>Suessiales</taxon>
        <taxon>Symbiodiniaceae</taxon>
        <taxon>Durusdinium</taxon>
    </lineage>
</organism>
<sequence>MANSLPSGALRPPVAIGPLLDDEPELYHFSPKKSFFSGGWSFPPVQPEEEESEGENWEEPRGPERISLREPQVNQTPSSLKPALRQPAAPVALAPALLAPPAPQPMEDDEDLASDGFDEIEHDWSFDAADSHGLLQPALGDDDEDGDSSADRMPSLHEPSPDEPTDEWRCLRCDSPNWRPLFPMLVTTPWPFVCQDCGNERFYNVNEPMHQSTSHGSWMYVPYNETDPRTVTPPHTPPRPVDLPPVRNRARHDPGRAQEAHEGKETAESEQLTDDPTVDPETLQPVPKLSRRMRKVSKRDGHLPPSKVPLHASVSGSPTVPAPLPYLQLLSYQLVAEHLLALQHFGLLQYLQDMEKARAAVPRKAKDLSRNSFLRETDNNKLRGIEATLGRSIDEQDRFAGQEISTALSSEGASSTHESLSFDFLSPQQVSAEAKAPHRCADGRDTQRSGHYCDGLVNAILTGLKKEAQIRDPSRFARQQRAEVFYAQPAIDRERHPFRRGLEVGQDWKKKRPGKNTGRVFYGLDSPKCFPNGLDSPKCPNGLDNACTQHLQLRKMPKQGGRGGPRRNKVPDIDVEHLLDILNGYVRKVGVKHAFCFGKYHNLTREQAVVASSLCDMEDLVADLHKVSHSLEFKYSDLKTGLKETLKQYPGIVERFPVEEQSDLSSKLSESILVICNHCRRLSRQPSKFQEACSKASDFQVGKLERMKTLLVPEPPDPKSPGLPVKASKKAKKTPASPKCGSPTSVKTEDLLNMDIPATQSSLGGSLLDEAMGTEPIPVRKAVLREAIAQKKPAAKRPAASAEAVPSEKKESKGNGTKKPQVADDACFADHKLKLMPYNQTGAMAIRIDKGPQLIQIKSKQGAKQSKALAEKLLAELKNGMSLGDAKAWKAARLAKEK</sequence>
<evidence type="ECO:0000313" key="3">
    <source>
        <dbReference type="Proteomes" id="UP001642484"/>
    </source>
</evidence>
<evidence type="ECO:0000313" key="2">
    <source>
        <dbReference type="EMBL" id="CAK9071967.1"/>
    </source>
</evidence>
<proteinExistence type="predicted"/>